<dbReference type="GO" id="GO:0008983">
    <property type="term" value="F:protein-glutamate O-methyltransferase activity"/>
    <property type="evidence" value="ECO:0007669"/>
    <property type="project" value="UniProtKB-EC"/>
</dbReference>
<dbReference type="Pfam" id="PF03705">
    <property type="entry name" value="CheR_N"/>
    <property type="match status" value="1"/>
</dbReference>
<dbReference type="PROSITE" id="PS50113">
    <property type="entry name" value="PAC"/>
    <property type="match status" value="1"/>
</dbReference>
<organism evidence="12 13">
    <name type="scientific">Anaeromyxobacter diazotrophicus</name>
    <dbReference type="NCBI Taxonomy" id="2590199"/>
    <lineage>
        <taxon>Bacteria</taxon>
        <taxon>Pseudomonadati</taxon>
        <taxon>Myxococcota</taxon>
        <taxon>Myxococcia</taxon>
        <taxon>Myxococcales</taxon>
        <taxon>Cystobacterineae</taxon>
        <taxon>Anaeromyxobacteraceae</taxon>
        <taxon>Anaeromyxobacter</taxon>
    </lineage>
</organism>
<dbReference type="GO" id="GO:0006935">
    <property type="term" value="P:chemotaxis"/>
    <property type="evidence" value="ECO:0007669"/>
    <property type="project" value="UniProtKB-UniRule"/>
</dbReference>
<dbReference type="SUPFAM" id="SSF47757">
    <property type="entry name" value="Chemotaxis receptor methyltransferase CheR, N-terminal domain"/>
    <property type="match status" value="1"/>
</dbReference>
<feature type="region of interest" description="Disordered" evidence="7">
    <location>
        <begin position="1"/>
        <end position="23"/>
    </location>
</feature>
<dbReference type="SMART" id="SM00091">
    <property type="entry name" value="PAS"/>
    <property type="match status" value="1"/>
</dbReference>
<comment type="catalytic activity">
    <reaction evidence="1">
        <text>L-glutamyl-[protein] + S-adenosyl-L-methionine = [protein]-L-glutamate 5-O-methyl ester + S-adenosyl-L-homocysteine</text>
        <dbReference type="Rhea" id="RHEA:24452"/>
        <dbReference type="Rhea" id="RHEA-COMP:10208"/>
        <dbReference type="Rhea" id="RHEA-COMP:10311"/>
        <dbReference type="ChEBI" id="CHEBI:29973"/>
        <dbReference type="ChEBI" id="CHEBI:57856"/>
        <dbReference type="ChEBI" id="CHEBI:59789"/>
        <dbReference type="ChEBI" id="CHEBI:82795"/>
        <dbReference type="EC" id="2.1.1.80"/>
    </reaction>
</comment>
<gene>
    <name evidence="12" type="ORF">AMYX_02280</name>
</gene>
<feature type="region of interest" description="Disordered" evidence="7">
    <location>
        <begin position="677"/>
        <end position="714"/>
    </location>
</feature>
<evidence type="ECO:0000256" key="7">
    <source>
        <dbReference type="SAM" id="MobiDB-lite"/>
    </source>
</evidence>
<proteinExistence type="predicted"/>
<dbReference type="Gene3D" id="3.30.450.20">
    <property type="entry name" value="PAS domain"/>
    <property type="match status" value="2"/>
</dbReference>
<dbReference type="GO" id="GO:0000156">
    <property type="term" value="F:phosphorelay response regulator activity"/>
    <property type="evidence" value="ECO:0007669"/>
    <property type="project" value="InterPro"/>
</dbReference>
<dbReference type="Pfam" id="PF13596">
    <property type="entry name" value="PAS_10"/>
    <property type="match status" value="1"/>
</dbReference>
<evidence type="ECO:0000259" key="8">
    <source>
        <dbReference type="PROSITE" id="PS50112"/>
    </source>
</evidence>
<dbReference type="PANTHER" id="PTHR24422">
    <property type="entry name" value="CHEMOTAXIS PROTEIN METHYLTRANSFERASE"/>
    <property type="match status" value="1"/>
</dbReference>
<dbReference type="Pfam" id="PF01739">
    <property type="entry name" value="CheR"/>
    <property type="match status" value="1"/>
</dbReference>
<feature type="region of interest" description="Disordered" evidence="7">
    <location>
        <begin position="987"/>
        <end position="1006"/>
    </location>
</feature>
<evidence type="ECO:0000256" key="3">
    <source>
        <dbReference type="ARBA" id="ARBA00022603"/>
    </source>
</evidence>
<dbReference type="Gene3D" id="3.40.50.180">
    <property type="entry name" value="Methylesterase CheB, C-terminal domain"/>
    <property type="match status" value="1"/>
</dbReference>
<dbReference type="GO" id="GO:0008984">
    <property type="term" value="F:protein-glutamate methylesterase activity"/>
    <property type="evidence" value="ECO:0007669"/>
    <property type="project" value="InterPro"/>
</dbReference>
<evidence type="ECO:0000259" key="10">
    <source>
        <dbReference type="PROSITE" id="PS50122"/>
    </source>
</evidence>
<dbReference type="InterPro" id="IPR022641">
    <property type="entry name" value="CheR_N"/>
</dbReference>
<dbReference type="SUPFAM" id="SSF53335">
    <property type="entry name" value="S-adenosyl-L-methionine-dependent methyltransferases"/>
    <property type="match status" value="1"/>
</dbReference>
<dbReference type="InterPro" id="IPR000700">
    <property type="entry name" value="PAS-assoc_C"/>
</dbReference>
<dbReference type="SUPFAM" id="SSF57997">
    <property type="entry name" value="Tropomyosin"/>
    <property type="match status" value="1"/>
</dbReference>
<name>A0A7I9VHH8_9BACT</name>
<dbReference type="InterPro" id="IPR000014">
    <property type="entry name" value="PAS"/>
</dbReference>
<dbReference type="GO" id="GO:0005737">
    <property type="term" value="C:cytoplasm"/>
    <property type="evidence" value="ECO:0007669"/>
    <property type="project" value="InterPro"/>
</dbReference>
<dbReference type="NCBIfam" id="TIGR00229">
    <property type="entry name" value="sensory_box"/>
    <property type="match status" value="1"/>
</dbReference>
<evidence type="ECO:0000256" key="1">
    <source>
        <dbReference type="ARBA" id="ARBA00001541"/>
    </source>
</evidence>
<feature type="compositionally biased region" description="Basic and acidic residues" evidence="7">
    <location>
        <begin position="677"/>
        <end position="699"/>
    </location>
</feature>
<protein>
    <recommendedName>
        <fullName evidence="2">protein-glutamate O-methyltransferase</fullName>
        <ecNumber evidence="2">2.1.1.80</ecNumber>
    </recommendedName>
</protein>
<dbReference type="Pfam" id="PF08447">
    <property type="entry name" value="PAS_3"/>
    <property type="match status" value="1"/>
</dbReference>
<dbReference type="InterPro" id="IPR036804">
    <property type="entry name" value="CheR_N_sf"/>
</dbReference>
<dbReference type="PROSITE" id="PS50112">
    <property type="entry name" value="PAS"/>
    <property type="match status" value="1"/>
</dbReference>
<evidence type="ECO:0000313" key="12">
    <source>
        <dbReference type="EMBL" id="GEJ55487.1"/>
    </source>
</evidence>
<dbReference type="SUPFAM" id="SSF52738">
    <property type="entry name" value="Methylesterase CheB, C-terminal domain"/>
    <property type="match status" value="1"/>
</dbReference>
<dbReference type="Pfam" id="PF01339">
    <property type="entry name" value="CheB_methylest"/>
    <property type="match status" value="1"/>
</dbReference>
<dbReference type="GO" id="GO:0032259">
    <property type="term" value="P:methylation"/>
    <property type="evidence" value="ECO:0007669"/>
    <property type="project" value="UniProtKB-KW"/>
</dbReference>
<dbReference type="PANTHER" id="PTHR24422:SF27">
    <property type="entry name" value="PROTEIN-GLUTAMATE O-METHYLTRANSFERASE"/>
    <property type="match status" value="1"/>
</dbReference>
<keyword evidence="4" id="KW-0808">Transferase</keyword>
<keyword evidence="5" id="KW-0949">S-adenosyl-L-methionine</keyword>
<dbReference type="SMART" id="SM00138">
    <property type="entry name" value="MeTrc"/>
    <property type="match status" value="1"/>
</dbReference>
<dbReference type="SMART" id="SM00086">
    <property type="entry name" value="PAC"/>
    <property type="match status" value="1"/>
</dbReference>
<dbReference type="EC" id="2.1.1.80" evidence="2"/>
<feature type="domain" description="CheR-type methyltransferase" evidence="11">
    <location>
        <begin position="231"/>
        <end position="473"/>
    </location>
</feature>
<dbReference type="InterPro" id="IPR000780">
    <property type="entry name" value="CheR_MeTrfase"/>
</dbReference>
<dbReference type="FunFam" id="3.30.450.20:FF:000099">
    <property type="entry name" value="Sensory box sensor histidine kinase"/>
    <property type="match status" value="1"/>
</dbReference>
<dbReference type="PRINTS" id="PR00996">
    <property type="entry name" value="CHERMTFRASE"/>
</dbReference>
<dbReference type="InterPro" id="IPR022642">
    <property type="entry name" value="CheR_C"/>
</dbReference>
<evidence type="ECO:0000259" key="9">
    <source>
        <dbReference type="PROSITE" id="PS50113"/>
    </source>
</evidence>
<dbReference type="InterPro" id="IPR029063">
    <property type="entry name" value="SAM-dependent_MTases_sf"/>
</dbReference>
<dbReference type="InterPro" id="IPR000673">
    <property type="entry name" value="Sig_transdc_resp-reg_Me-estase"/>
</dbReference>
<reference evidence="13" key="1">
    <citation type="journal article" date="2020" name="Appl. Environ. Microbiol.">
        <title>Diazotrophic Anaeromyxobacter Isolates from Soils.</title>
        <authorList>
            <person name="Masuda Y."/>
            <person name="Yamanaka H."/>
            <person name="Xu Z.X."/>
            <person name="Shiratori Y."/>
            <person name="Aono T."/>
            <person name="Amachi S."/>
            <person name="Senoo K."/>
            <person name="Itoh H."/>
        </authorList>
    </citation>
    <scope>NUCLEOTIDE SEQUENCE [LARGE SCALE GENOMIC DNA]</scope>
    <source>
        <strain evidence="13">R267</strain>
    </source>
</reference>
<evidence type="ECO:0000256" key="4">
    <source>
        <dbReference type="ARBA" id="ARBA00022679"/>
    </source>
</evidence>
<dbReference type="PROSITE" id="PS50122">
    <property type="entry name" value="CHEB"/>
    <property type="match status" value="1"/>
</dbReference>
<feature type="active site" evidence="6">
    <location>
        <position position="154"/>
    </location>
</feature>
<dbReference type="InterPro" id="IPR035965">
    <property type="entry name" value="PAS-like_dom_sf"/>
</dbReference>
<evidence type="ECO:0000313" key="13">
    <source>
        <dbReference type="Proteomes" id="UP000503640"/>
    </source>
</evidence>
<dbReference type="PROSITE" id="PS50123">
    <property type="entry name" value="CHER"/>
    <property type="match status" value="1"/>
</dbReference>
<feature type="domain" description="PAC" evidence="9">
    <location>
        <begin position="941"/>
        <end position="993"/>
    </location>
</feature>
<feature type="region of interest" description="Disordered" evidence="7">
    <location>
        <begin position="508"/>
        <end position="529"/>
    </location>
</feature>
<sequence>MRPPRSPPAADLEAPATEGHRARDGGFPIVGIGASAGGLEALEAFLAHVPERSGIGFVVVQHLDPTHKGVMVELLQRVSNMPVVQVKENVKVEPDRVYVIPPNKDLSILRGALHLMPPVAPRGMNLPIDGFFRSLANDQQERGIGVILSGMGSDGTLGLRSIKEKAGAGFVQAPASAKFDGMPSSAIEAGLADVVAPVEELPGRILAYLSHAPHLRQPAPAPPVEKGQSAIDKVIVLLRMHTGNDFSLYKRSTVYRRVERRMGLHQIDRISNYVRYLRENPREVELLFKELLIGVTSFFRDGPAWEHLAREVMPELLAQRRSGSVIRAWVPACSTGEEAYSLAIVFKEAMARLKNPKNLILQIFATDLDRDAIDKARQGLYPANIAADVSPERLRRHFVQEERGYRVSKDVREMVIFAPQNVIMDPPFTKLDLLSCRNLLIYLAPEMQRRLVPLFHYSLNPGGILFLGSAETVGAFSSHFAALDGKTRLYRRLDAAVAMPVDFPASFPGTQPEARGAPHAESPAGAKPSPSFQALADRVLLQRFSPAGVLVNERGDIIYISGRTGKYLEPAMGKANWNVFAMARDGLRVDLGNAFSRALREERAVTVRGARFESDDGAHAVDLTVQRLDEPRELRGTVLIVFTDAHPAPAEAKGKNRPLTARQGARLAELERELQRAREEVQTTREEMQTSQEELKSTNEELQSTNEELQSTNEELTTSKEEMQSLNEELQTVNHELQAKVDELSRANNDMKNLLNSTDIATLFLDGELHVRRFTTQTAKIIKLIPGDAGRPITDLVTELQYPALPDDAREVLRTLIYKETVVASRGGRWFTVRIMPYRTIENVIDGVVITFTDASATKALETAFREQASQLRQMAESLPTLVWGARPDGACDYLSRQWVEYTGVAEADQLGSGWLEQVHPDDRERVRDAWRAAVKAGVGLDTELRLRDRQGRYRWHKTRAVPIRNEQALVVKWYGTHTEVDDLKRAEEAAQRQAGARSAGEEPVA</sequence>
<evidence type="ECO:0000256" key="2">
    <source>
        <dbReference type="ARBA" id="ARBA00012534"/>
    </source>
</evidence>
<dbReference type="InterPro" id="IPR035909">
    <property type="entry name" value="CheB_C"/>
</dbReference>
<dbReference type="Gene3D" id="1.10.155.10">
    <property type="entry name" value="Chemotaxis receptor methyltransferase CheR, N-terminal domain"/>
    <property type="match status" value="1"/>
</dbReference>
<keyword evidence="13" id="KW-1185">Reference proteome</keyword>
<evidence type="ECO:0000256" key="5">
    <source>
        <dbReference type="ARBA" id="ARBA00022691"/>
    </source>
</evidence>
<dbReference type="CDD" id="cd00130">
    <property type="entry name" value="PAS"/>
    <property type="match status" value="1"/>
</dbReference>
<evidence type="ECO:0000256" key="6">
    <source>
        <dbReference type="PROSITE-ProRule" id="PRU00050"/>
    </source>
</evidence>
<dbReference type="AlphaFoldDB" id="A0A7I9VHH8"/>
<dbReference type="EMBL" id="BJTG01000001">
    <property type="protein sequence ID" value="GEJ55487.1"/>
    <property type="molecule type" value="Genomic_DNA"/>
</dbReference>
<evidence type="ECO:0000259" key="11">
    <source>
        <dbReference type="PROSITE" id="PS50123"/>
    </source>
</evidence>
<dbReference type="InterPro" id="IPR013655">
    <property type="entry name" value="PAS_fold_3"/>
</dbReference>
<dbReference type="SUPFAM" id="SSF55785">
    <property type="entry name" value="PYP-like sensor domain (PAS domain)"/>
    <property type="match status" value="2"/>
</dbReference>
<dbReference type="Gene3D" id="3.40.50.150">
    <property type="entry name" value="Vaccinia Virus protein VP39"/>
    <property type="match status" value="1"/>
</dbReference>
<feature type="active site" evidence="6">
    <location>
        <position position="35"/>
    </location>
</feature>
<comment type="caution">
    <text evidence="12">The sequence shown here is derived from an EMBL/GenBank/DDBJ whole genome shotgun (WGS) entry which is preliminary data.</text>
</comment>
<feature type="active site" evidence="6">
    <location>
        <position position="62"/>
    </location>
</feature>
<keyword evidence="3" id="KW-0489">Methyltransferase</keyword>
<feature type="domain" description="CheB-type methylesterase" evidence="10">
    <location>
        <begin position="23"/>
        <end position="212"/>
    </location>
</feature>
<dbReference type="InterPro" id="IPR050903">
    <property type="entry name" value="Bact_Chemotaxis_MeTrfase"/>
</dbReference>
<dbReference type="InterPro" id="IPR001610">
    <property type="entry name" value="PAC"/>
</dbReference>
<keyword evidence="6" id="KW-0145">Chemotaxis</keyword>
<dbReference type="Proteomes" id="UP000503640">
    <property type="component" value="Unassembled WGS sequence"/>
</dbReference>
<accession>A0A7I9VHH8</accession>
<feature type="compositionally biased region" description="Polar residues" evidence="7">
    <location>
        <begin position="700"/>
        <end position="714"/>
    </location>
</feature>
<feature type="domain" description="PAS" evidence="8">
    <location>
        <begin position="868"/>
        <end position="938"/>
    </location>
</feature>
<dbReference type="RefSeq" id="WP_176062284.1">
    <property type="nucleotide sequence ID" value="NZ_BJTG01000001.1"/>
</dbReference>
<keyword evidence="6" id="KW-0378">Hydrolase</keyword>
<dbReference type="CDD" id="cd16434">
    <property type="entry name" value="CheB-CheR_fusion"/>
    <property type="match status" value="1"/>
</dbReference>